<organism evidence="2 3">
    <name type="scientific">Acaulospora morrowiae</name>
    <dbReference type="NCBI Taxonomy" id="94023"/>
    <lineage>
        <taxon>Eukaryota</taxon>
        <taxon>Fungi</taxon>
        <taxon>Fungi incertae sedis</taxon>
        <taxon>Mucoromycota</taxon>
        <taxon>Glomeromycotina</taxon>
        <taxon>Glomeromycetes</taxon>
        <taxon>Diversisporales</taxon>
        <taxon>Acaulosporaceae</taxon>
        <taxon>Acaulospora</taxon>
    </lineage>
</organism>
<protein>
    <submittedName>
        <fullName evidence="2">4089_t:CDS:1</fullName>
    </submittedName>
</protein>
<keyword evidence="3" id="KW-1185">Reference proteome</keyword>
<evidence type="ECO:0000313" key="3">
    <source>
        <dbReference type="Proteomes" id="UP000789342"/>
    </source>
</evidence>
<dbReference type="AlphaFoldDB" id="A0A9N9ALI2"/>
<accession>A0A9N9ALI2</accession>
<dbReference type="Proteomes" id="UP000789342">
    <property type="component" value="Unassembled WGS sequence"/>
</dbReference>
<comment type="caution">
    <text evidence="2">The sequence shown here is derived from an EMBL/GenBank/DDBJ whole genome shotgun (WGS) entry which is preliminary data.</text>
</comment>
<feature type="region of interest" description="Disordered" evidence="1">
    <location>
        <begin position="1"/>
        <end position="46"/>
    </location>
</feature>
<name>A0A9N9ALI2_9GLOM</name>
<evidence type="ECO:0000313" key="2">
    <source>
        <dbReference type="EMBL" id="CAG8533911.1"/>
    </source>
</evidence>
<sequence>MSSVESCSKRNPDGQGAEFNKYDTDPQTRGNTFYIHSKKRDAKAQY</sequence>
<reference evidence="2" key="1">
    <citation type="submission" date="2021-06" db="EMBL/GenBank/DDBJ databases">
        <authorList>
            <person name="Kallberg Y."/>
            <person name="Tangrot J."/>
            <person name="Rosling A."/>
        </authorList>
    </citation>
    <scope>NUCLEOTIDE SEQUENCE</scope>
    <source>
        <strain evidence="2">CL551</strain>
    </source>
</reference>
<evidence type="ECO:0000256" key="1">
    <source>
        <dbReference type="SAM" id="MobiDB-lite"/>
    </source>
</evidence>
<feature type="compositionally biased region" description="Basic residues" evidence="1">
    <location>
        <begin position="36"/>
        <end position="46"/>
    </location>
</feature>
<gene>
    <name evidence="2" type="ORF">AMORRO_LOCUS4803</name>
</gene>
<dbReference type="EMBL" id="CAJVPV010002722">
    <property type="protein sequence ID" value="CAG8533911.1"/>
    <property type="molecule type" value="Genomic_DNA"/>
</dbReference>
<proteinExistence type="predicted"/>